<proteinExistence type="predicted"/>
<keyword evidence="2" id="KW-1185">Reference proteome</keyword>
<organism evidence="1 2">
    <name type="scientific">Acanthoscelides obtectus</name>
    <name type="common">Bean weevil</name>
    <name type="synonym">Bruchus obtectus</name>
    <dbReference type="NCBI Taxonomy" id="200917"/>
    <lineage>
        <taxon>Eukaryota</taxon>
        <taxon>Metazoa</taxon>
        <taxon>Ecdysozoa</taxon>
        <taxon>Arthropoda</taxon>
        <taxon>Hexapoda</taxon>
        <taxon>Insecta</taxon>
        <taxon>Pterygota</taxon>
        <taxon>Neoptera</taxon>
        <taxon>Endopterygota</taxon>
        <taxon>Coleoptera</taxon>
        <taxon>Polyphaga</taxon>
        <taxon>Cucujiformia</taxon>
        <taxon>Chrysomeloidea</taxon>
        <taxon>Chrysomelidae</taxon>
        <taxon>Bruchinae</taxon>
        <taxon>Bruchini</taxon>
        <taxon>Acanthoscelides</taxon>
    </lineage>
</organism>
<name>A0A9P0K0K8_ACAOB</name>
<dbReference type="Proteomes" id="UP001152888">
    <property type="component" value="Unassembled WGS sequence"/>
</dbReference>
<protein>
    <submittedName>
        <fullName evidence="1">Uncharacterized protein</fullName>
    </submittedName>
</protein>
<dbReference type="EMBL" id="CAKOFQ010006713">
    <property type="protein sequence ID" value="CAH1964245.1"/>
    <property type="molecule type" value="Genomic_DNA"/>
</dbReference>
<evidence type="ECO:0000313" key="2">
    <source>
        <dbReference type="Proteomes" id="UP001152888"/>
    </source>
</evidence>
<dbReference type="AlphaFoldDB" id="A0A9P0K0K8"/>
<comment type="caution">
    <text evidence="1">The sequence shown here is derived from an EMBL/GenBank/DDBJ whole genome shotgun (WGS) entry which is preliminary data.</text>
</comment>
<gene>
    <name evidence="1" type="ORF">ACAOBT_LOCUS5684</name>
</gene>
<sequence>MKVMEYLTIEMTEPAAGEKLEKTKVKDAKSETKFTSVKSEPTSEVEDRLSRQRRKTCHLCPPKRKRKTSYLCLLCRRPICLECCRKVCTLCIKKE</sequence>
<reference evidence="1" key="1">
    <citation type="submission" date="2022-03" db="EMBL/GenBank/DDBJ databases">
        <authorList>
            <person name="Sayadi A."/>
        </authorList>
    </citation>
    <scope>NUCLEOTIDE SEQUENCE</scope>
</reference>
<dbReference type="OrthoDB" id="6648556at2759"/>
<accession>A0A9P0K0K8</accession>
<evidence type="ECO:0000313" key="1">
    <source>
        <dbReference type="EMBL" id="CAH1964245.1"/>
    </source>
</evidence>